<evidence type="ECO:0000313" key="2">
    <source>
        <dbReference type="Proteomes" id="UP000054047"/>
    </source>
</evidence>
<proteinExistence type="predicted"/>
<accession>A0A0C2GNY6</accession>
<keyword evidence="2" id="KW-1185">Reference proteome</keyword>
<dbReference type="AlphaFoldDB" id="A0A0C2GNY6"/>
<sequence length="61" mass="6710">MVADQLLYEDASALLESAPPQHSRHYGPVETLFSNKTMIPSTLPVMRLTGSNGVRLNPWNG</sequence>
<name>A0A0C2GNY6_9BILA</name>
<dbReference type="EMBL" id="KN732794">
    <property type="protein sequence ID" value="KIH58711.1"/>
    <property type="molecule type" value="Genomic_DNA"/>
</dbReference>
<protein>
    <submittedName>
        <fullName evidence="1">Uncharacterized protein</fullName>
    </submittedName>
</protein>
<organism evidence="1 2">
    <name type="scientific">Ancylostoma duodenale</name>
    <dbReference type="NCBI Taxonomy" id="51022"/>
    <lineage>
        <taxon>Eukaryota</taxon>
        <taxon>Metazoa</taxon>
        <taxon>Ecdysozoa</taxon>
        <taxon>Nematoda</taxon>
        <taxon>Chromadorea</taxon>
        <taxon>Rhabditida</taxon>
        <taxon>Rhabditina</taxon>
        <taxon>Rhabditomorpha</taxon>
        <taxon>Strongyloidea</taxon>
        <taxon>Ancylostomatidae</taxon>
        <taxon>Ancylostomatinae</taxon>
        <taxon>Ancylostoma</taxon>
    </lineage>
</organism>
<evidence type="ECO:0000313" key="1">
    <source>
        <dbReference type="EMBL" id="KIH58711.1"/>
    </source>
</evidence>
<reference evidence="1 2" key="1">
    <citation type="submission" date="2013-12" db="EMBL/GenBank/DDBJ databases">
        <title>Draft genome of the parsitic nematode Ancylostoma duodenale.</title>
        <authorList>
            <person name="Mitreva M."/>
        </authorList>
    </citation>
    <scope>NUCLEOTIDE SEQUENCE [LARGE SCALE GENOMIC DNA]</scope>
    <source>
        <strain evidence="1 2">Zhejiang</strain>
    </source>
</reference>
<dbReference type="Proteomes" id="UP000054047">
    <property type="component" value="Unassembled WGS sequence"/>
</dbReference>
<gene>
    <name evidence="1" type="ORF">ANCDUO_11079</name>
</gene>